<keyword evidence="3" id="KW-0804">Transcription</keyword>
<evidence type="ECO:0000256" key="2">
    <source>
        <dbReference type="ARBA" id="ARBA00023125"/>
    </source>
</evidence>
<dbReference type="InterPro" id="IPR011008">
    <property type="entry name" value="Dimeric_a/b-barrel"/>
</dbReference>
<dbReference type="SMART" id="SM00344">
    <property type="entry name" value="HTH_ASNC"/>
    <property type="match status" value="1"/>
</dbReference>
<dbReference type="SUPFAM" id="SSF54909">
    <property type="entry name" value="Dimeric alpha+beta barrel"/>
    <property type="match status" value="1"/>
</dbReference>
<dbReference type="InterPro" id="IPR036390">
    <property type="entry name" value="WH_DNA-bd_sf"/>
</dbReference>
<reference evidence="6" key="1">
    <citation type="submission" date="2016-11" db="EMBL/GenBank/DDBJ databases">
        <authorList>
            <person name="Varghese N."/>
            <person name="Submissions S."/>
        </authorList>
    </citation>
    <scope>NUCLEOTIDE SEQUENCE [LARGE SCALE GENOMIC DNA]</scope>
    <source>
        <strain evidence="6">DSM 24579</strain>
    </source>
</reference>
<dbReference type="GO" id="GO:0043200">
    <property type="term" value="P:response to amino acid"/>
    <property type="evidence" value="ECO:0007669"/>
    <property type="project" value="TreeGrafter"/>
</dbReference>
<dbReference type="PRINTS" id="PR00033">
    <property type="entry name" value="HTHASNC"/>
</dbReference>
<dbReference type="AlphaFoldDB" id="A0A1M5C7A6"/>
<organism evidence="5 6">
    <name type="scientific">Salegentibacter echinorum</name>
    <dbReference type="NCBI Taxonomy" id="1073325"/>
    <lineage>
        <taxon>Bacteria</taxon>
        <taxon>Pseudomonadati</taxon>
        <taxon>Bacteroidota</taxon>
        <taxon>Flavobacteriia</taxon>
        <taxon>Flavobacteriales</taxon>
        <taxon>Flavobacteriaceae</taxon>
        <taxon>Salegentibacter</taxon>
    </lineage>
</organism>
<dbReference type="Pfam" id="PF01037">
    <property type="entry name" value="AsnC_trans_reg"/>
    <property type="match status" value="1"/>
</dbReference>
<dbReference type="InterPro" id="IPR011991">
    <property type="entry name" value="ArsR-like_HTH"/>
</dbReference>
<dbReference type="OrthoDB" id="9800326at2"/>
<dbReference type="Pfam" id="PF13412">
    <property type="entry name" value="HTH_24"/>
    <property type="match status" value="1"/>
</dbReference>
<dbReference type="GO" id="GO:0005829">
    <property type="term" value="C:cytosol"/>
    <property type="evidence" value="ECO:0007669"/>
    <property type="project" value="TreeGrafter"/>
</dbReference>
<keyword evidence="1" id="KW-0805">Transcription regulation</keyword>
<dbReference type="PANTHER" id="PTHR30154:SF34">
    <property type="entry name" value="TRANSCRIPTIONAL REGULATOR AZLB"/>
    <property type="match status" value="1"/>
</dbReference>
<dbReference type="GO" id="GO:0043565">
    <property type="term" value="F:sequence-specific DNA binding"/>
    <property type="evidence" value="ECO:0007669"/>
    <property type="project" value="InterPro"/>
</dbReference>
<dbReference type="GO" id="GO:0006355">
    <property type="term" value="P:regulation of DNA-templated transcription"/>
    <property type="evidence" value="ECO:0007669"/>
    <property type="project" value="UniProtKB-ARBA"/>
</dbReference>
<dbReference type="InterPro" id="IPR019888">
    <property type="entry name" value="Tscrpt_reg_AsnC-like"/>
</dbReference>
<evidence type="ECO:0000259" key="4">
    <source>
        <dbReference type="PROSITE" id="PS50956"/>
    </source>
</evidence>
<dbReference type="SUPFAM" id="SSF46785">
    <property type="entry name" value="Winged helix' DNA-binding domain"/>
    <property type="match status" value="1"/>
</dbReference>
<protein>
    <submittedName>
        <fullName evidence="5">Transcriptional regulator, AsnC family</fullName>
    </submittedName>
</protein>
<keyword evidence="2" id="KW-0238">DNA-binding</keyword>
<dbReference type="InterPro" id="IPR000485">
    <property type="entry name" value="AsnC-type_HTH_dom"/>
</dbReference>
<gene>
    <name evidence="5" type="ORF">SAMN05444483_101375</name>
</gene>
<evidence type="ECO:0000256" key="3">
    <source>
        <dbReference type="ARBA" id="ARBA00023163"/>
    </source>
</evidence>
<keyword evidence="6" id="KW-1185">Reference proteome</keyword>
<proteinExistence type="predicted"/>
<dbReference type="Proteomes" id="UP000183945">
    <property type="component" value="Unassembled WGS sequence"/>
</dbReference>
<feature type="domain" description="HTH asnC-type" evidence="4">
    <location>
        <begin position="3"/>
        <end position="64"/>
    </location>
</feature>
<evidence type="ECO:0000256" key="1">
    <source>
        <dbReference type="ARBA" id="ARBA00023015"/>
    </source>
</evidence>
<dbReference type="InterPro" id="IPR019887">
    <property type="entry name" value="Tscrpt_reg_AsnC/Lrp_C"/>
</dbReference>
<dbReference type="Gene3D" id="3.30.70.920">
    <property type="match status" value="1"/>
</dbReference>
<dbReference type="STRING" id="1073325.SAMN05444483_101375"/>
<evidence type="ECO:0000313" key="6">
    <source>
        <dbReference type="Proteomes" id="UP000183945"/>
    </source>
</evidence>
<dbReference type="InterPro" id="IPR036388">
    <property type="entry name" value="WH-like_DNA-bd_sf"/>
</dbReference>
<dbReference type="Gene3D" id="1.10.10.10">
    <property type="entry name" value="Winged helix-like DNA-binding domain superfamily/Winged helix DNA-binding domain"/>
    <property type="match status" value="1"/>
</dbReference>
<sequence>MKLDQKDLDILKFLQQDSKMTNKEISNNLKLSVTAVFERVKRLERKGIISKYVAIVAPEEVGKDFMVFCQIKLIQHTKAYLTRFEKEAAKLDEVLECYHVSGEYDYILKILVKDMPAYREFMVTKLTSLDHIGSTQSTFVINPVKNTTALPL</sequence>
<evidence type="ECO:0000313" key="5">
    <source>
        <dbReference type="EMBL" id="SHF50540.1"/>
    </source>
</evidence>
<dbReference type="PANTHER" id="PTHR30154">
    <property type="entry name" value="LEUCINE-RESPONSIVE REGULATORY PROTEIN"/>
    <property type="match status" value="1"/>
</dbReference>
<dbReference type="CDD" id="cd00090">
    <property type="entry name" value="HTH_ARSR"/>
    <property type="match status" value="1"/>
</dbReference>
<dbReference type="EMBL" id="FQVT01000001">
    <property type="protein sequence ID" value="SHF50540.1"/>
    <property type="molecule type" value="Genomic_DNA"/>
</dbReference>
<dbReference type="RefSeq" id="WP_072876110.1">
    <property type="nucleotide sequence ID" value="NZ_FQVT01000001.1"/>
</dbReference>
<accession>A0A1M5C7A6</accession>
<dbReference type="PROSITE" id="PS50956">
    <property type="entry name" value="HTH_ASNC_2"/>
    <property type="match status" value="1"/>
</dbReference>
<name>A0A1M5C7A6_SALEC</name>